<dbReference type="SUPFAM" id="SSF90229">
    <property type="entry name" value="CCCH zinc finger"/>
    <property type="match status" value="1"/>
</dbReference>
<evidence type="ECO:0000256" key="5">
    <source>
        <dbReference type="SAM" id="MobiDB-lite"/>
    </source>
</evidence>
<feature type="zinc finger region" description="C3H1-type" evidence="4">
    <location>
        <begin position="83"/>
        <end position="113"/>
    </location>
</feature>
<dbReference type="SMART" id="SM00356">
    <property type="entry name" value="ZnF_C3H1"/>
    <property type="match status" value="2"/>
</dbReference>
<dbReference type="RefSeq" id="XP_067076011.1">
    <property type="nucleotide sequence ID" value="XM_067219910.1"/>
</dbReference>
<organism evidence="7 8">
    <name type="scientific">Trypanosoma equiperdum</name>
    <dbReference type="NCBI Taxonomy" id="5694"/>
    <lineage>
        <taxon>Eukaryota</taxon>
        <taxon>Discoba</taxon>
        <taxon>Euglenozoa</taxon>
        <taxon>Kinetoplastea</taxon>
        <taxon>Metakinetoplastina</taxon>
        <taxon>Trypanosomatida</taxon>
        <taxon>Trypanosomatidae</taxon>
        <taxon>Trypanosoma</taxon>
    </lineage>
</organism>
<feature type="compositionally biased region" description="Polar residues" evidence="5">
    <location>
        <begin position="227"/>
        <end position="238"/>
    </location>
</feature>
<feature type="zinc finger region" description="C3H1-type" evidence="4">
    <location>
        <begin position="177"/>
        <end position="205"/>
    </location>
</feature>
<evidence type="ECO:0000256" key="3">
    <source>
        <dbReference type="ARBA" id="ARBA00022833"/>
    </source>
</evidence>
<dbReference type="GO" id="GO:0008270">
    <property type="term" value="F:zinc ion binding"/>
    <property type="evidence" value="ECO:0007669"/>
    <property type="project" value="UniProtKB-KW"/>
</dbReference>
<keyword evidence="1 4" id="KW-0479">Metal-binding</keyword>
<feature type="region of interest" description="Disordered" evidence="5">
    <location>
        <begin position="226"/>
        <end position="287"/>
    </location>
</feature>
<comment type="caution">
    <text evidence="7">The sequence shown here is derived from an EMBL/GenBank/DDBJ whole genome shotgun (WGS) entry which is preliminary data.</text>
</comment>
<accession>A0A1G4HYH0</accession>
<dbReference type="InterPro" id="IPR000571">
    <property type="entry name" value="Znf_CCCH"/>
</dbReference>
<dbReference type="PANTHER" id="PTHR37562:SF5">
    <property type="entry name" value="C3H1-TYPE DOMAIN-CONTAINING PROTEIN"/>
    <property type="match status" value="1"/>
</dbReference>
<feature type="compositionally biased region" description="Low complexity" evidence="5">
    <location>
        <begin position="277"/>
        <end position="287"/>
    </location>
</feature>
<dbReference type="PROSITE" id="PS50103">
    <property type="entry name" value="ZF_C3H1"/>
    <property type="match status" value="2"/>
</dbReference>
<feature type="compositionally biased region" description="Basic and acidic residues" evidence="5">
    <location>
        <begin position="253"/>
        <end position="272"/>
    </location>
</feature>
<evidence type="ECO:0000256" key="1">
    <source>
        <dbReference type="ARBA" id="ARBA00022723"/>
    </source>
</evidence>
<name>A0A1G4HYH0_TRYEQ</name>
<evidence type="ECO:0000256" key="4">
    <source>
        <dbReference type="PROSITE-ProRule" id="PRU00723"/>
    </source>
</evidence>
<evidence type="ECO:0000313" key="7">
    <source>
        <dbReference type="EMBL" id="SCU64223.1"/>
    </source>
</evidence>
<dbReference type="PANTHER" id="PTHR37562">
    <property type="entry name" value="C3H1-TYPE DOMAIN-CONTAINING PROTEIN-RELATED"/>
    <property type="match status" value="1"/>
</dbReference>
<feature type="domain" description="C3H1-type" evidence="6">
    <location>
        <begin position="83"/>
        <end position="113"/>
    </location>
</feature>
<evidence type="ECO:0000259" key="6">
    <source>
        <dbReference type="PROSITE" id="PS50103"/>
    </source>
</evidence>
<keyword evidence="8" id="KW-1185">Reference proteome</keyword>
<keyword evidence="2 4" id="KW-0863">Zinc-finger</keyword>
<reference evidence="7" key="1">
    <citation type="submission" date="2016-09" db="EMBL/GenBank/DDBJ databases">
        <authorList>
            <person name="Hebert L."/>
            <person name="Moumen B."/>
        </authorList>
    </citation>
    <scope>NUCLEOTIDE SEQUENCE [LARGE SCALE GENOMIC DNA]</scope>
    <source>
        <strain evidence="7">OVI</strain>
    </source>
</reference>
<dbReference type="GeneID" id="92379037"/>
<evidence type="ECO:0000313" key="8">
    <source>
        <dbReference type="Proteomes" id="UP000195570"/>
    </source>
</evidence>
<dbReference type="Proteomes" id="UP000195570">
    <property type="component" value="Unassembled WGS sequence"/>
</dbReference>
<feature type="domain" description="C3H1-type" evidence="6">
    <location>
        <begin position="177"/>
        <end position="205"/>
    </location>
</feature>
<feature type="region of interest" description="Disordered" evidence="5">
    <location>
        <begin position="300"/>
        <end position="329"/>
    </location>
</feature>
<dbReference type="EMBL" id="CZPT02000020">
    <property type="protein sequence ID" value="SCU64223.1"/>
    <property type="molecule type" value="Genomic_DNA"/>
</dbReference>
<keyword evidence="3 4" id="KW-0862">Zinc</keyword>
<evidence type="ECO:0000256" key="2">
    <source>
        <dbReference type="ARBA" id="ARBA00022771"/>
    </source>
</evidence>
<protein>
    <submittedName>
        <fullName evidence="7">Zinc finger CCCH domain-containing protein 35</fullName>
    </submittedName>
</protein>
<dbReference type="InterPro" id="IPR036855">
    <property type="entry name" value="Znf_CCCH_sf"/>
</dbReference>
<feature type="compositionally biased region" description="Polar residues" evidence="5">
    <location>
        <begin position="308"/>
        <end position="329"/>
    </location>
</feature>
<gene>
    <name evidence="7" type="ORF">TEOVI_000509700</name>
</gene>
<dbReference type="VEuPathDB" id="TriTrypDB:TEOVI_000509700"/>
<proteinExistence type="predicted"/>
<sequence>MTMDIIEGDSMDNELLPMWAIDEIWEQWKQSNELCGSTNFPLSVSTENCANANLTKVFDAEFKCLYEVPSHLIVHMPSARLNITRLVACRNYKSYEPSSCTMGSGCKFVHADVDYNTLETHPIHVNYIWRHESECTYERLPAGEVLEVLSADMTTVNLIPSEQVLNTRGACARHDIAEPLIRCKYFETNQTCFTGERCNFIHVVCVDPNAQGAFKRAPKVVAEPNASACTSPQHSNNIKGKKSVVGNNGSGFNKEEHSAGMRKAPEEGRHDGGSGWVPNVSSPSFEPSPVVQMALRQGLNGTCGLPQNAPQKPTSGPRSPSATTPPMGDTNTQEILAALRTAGVCGTGYASATTGRTVPQDQMNTLLSQLVSIMAQQAAAPRTITVAPSPQLDDPAAVGTLLFLPRGAAEAVAVQPVFDGSFLSTVVTLGAGQRRCTGTIQQPRPQPLGDVWQLYNSQIPGHDGTVPLNWPYAR</sequence>
<dbReference type="AlphaFoldDB" id="A0A1G4HYH0"/>